<proteinExistence type="predicted"/>
<evidence type="ECO:0000313" key="1">
    <source>
        <dbReference type="EMBL" id="EPS94620.1"/>
    </source>
</evidence>
<reference evidence="1 2" key="1">
    <citation type="journal article" date="2012" name="Science">
        <title>The Paleozoic origin of enzymatic lignin decomposition reconstructed from 31 fungal genomes.</title>
        <authorList>
            <person name="Floudas D."/>
            <person name="Binder M."/>
            <person name="Riley R."/>
            <person name="Barry K."/>
            <person name="Blanchette R.A."/>
            <person name="Henrissat B."/>
            <person name="Martinez A.T."/>
            <person name="Otillar R."/>
            <person name="Spatafora J.W."/>
            <person name="Yadav J.S."/>
            <person name="Aerts A."/>
            <person name="Benoit I."/>
            <person name="Boyd A."/>
            <person name="Carlson A."/>
            <person name="Copeland A."/>
            <person name="Coutinho P.M."/>
            <person name="de Vries R.P."/>
            <person name="Ferreira P."/>
            <person name="Findley K."/>
            <person name="Foster B."/>
            <person name="Gaskell J."/>
            <person name="Glotzer D."/>
            <person name="Gorecki P."/>
            <person name="Heitman J."/>
            <person name="Hesse C."/>
            <person name="Hori C."/>
            <person name="Igarashi K."/>
            <person name="Jurgens J.A."/>
            <person name="Kallen N."/>
            <person name="Kersten P."/>
            <person name="Kohler A."/>
            <person name="Kuees U."/>
            <person name="Kumar T.K.A."/>
            <person name="Kuo A."/>
            <person name="LaButti K."/>
            <person name="Larrondo L.F."/>
            <person name="Lindquist E."/>
            <person name="Ling A."/>
            <person name="Lombard V."/>
            <person name="Lucas S."/>
            <person name="Lundell T."/>
            <person name="Martin R."/>
            <person name="McLaughlin D.J."/>
            <person name="Morgenstern I."/>
            <person name="Morin E."/>
            <person name="Murat C."/>
            <person name="Nagy L.G."/>
            <person name="Nolan M."/>
            <person name="Ohm R.A."/>
            <person name="Patyshakuliyeva A."/>
            <person name="Rokas A."/>
            <person name="Ruiz-Duenas F.J."/>
            <person name="Sabat G."/>
            <person name="Salamov A."/>
            <person name="Samejima M."/>
            <person name="Schmutz J."/>
            <person name="Slot J.C."/>
            <person name="St John F."/>
            <person name="Stenlid J."/>
            <person name="Sun H."/>
            <person name="Sun S."/>
            <person name="Syed K."/>
            <person name="Tsang A."/>
            <person name="Wiebenga A."/>
            <person name="Young D."/>
            <person name="Pisabarro A."/>
            <person name="Eastwood D.C."/>
            <person name="Martin F."/>
            <person name="Cullen D."/>
            <person name="Grigoriev I.V."/>
            <person name="Hibbett D.S."/>
        </authorList>
    </citation>
    <scope>NUCLEOTIDE SEQUENCE</scope>
    <source>
        <strain evidence="2">FP-58527</strain>
    </source>
</reference>
<dbReference type="Proteomes" id="UP000015241">
    <property type="component" value="Unassembled WGS sequence"/>
</dbReference>
<dbReference type="HOGENOM" id="CLU_2399713_0_0_1"/>
<dbReference type="InParanoid" id="S8EYF8"/>
<keyword evidence="2" id="KW-1185">Reference proteome</keyword>
<accession>S8EYF8</accession>
<protein>
    <submittedName>
        <fullName evidence="1">Uncharacterized protein</fullName>
    </submittedName>
</protein>
<dbReference type="AlphaFoldDB" id="S8EYF8"/>
<name>S8EYF8_FOMSC</name>
<sequence>MPPHIDPGPSRRASARPLQFARSLARARGGGRGGVPGPPAASGALFCVFGFESRLRLPYRCPSLDVPGERSLGGWSWCAFCPRWVGACGRVPA</sequence>
<gene>
    <name evidence="1" type="ORF">FOMPIDRAFT_1026127</name>
</gene>
<organism evidence="1 2">
    <name type="scientific">Fomitopsis schrenkii</name>
    <name type="common">Brown rot fungus</name>
    <dbReference type="NCBI Taxonomy" id="2126942"/>
    <lineage>
        <taxon>Eukaryota</taxon>
        <taxon>Fungi</taxon>
        <taxon>Dikarya</taxon>
        <taxon>Basidiomycota</taxon>
        <taxon>Agaricomycotina</taxon>
        <taxon>Agaricomycetes</taxon>
        <taxon>Polyporales</taxon>
        <taxon>Fomitopsis</taxon>
    </lineage>
</organism>
<evidence type="ECO:0000313" key="2">
    <source>
        <dbReference type="Proteomes" id="UP000015241"/>
    </source>
</evidence>
<dbReference type="EMBL" id="KE504227">
    <property type="protein sequence ID" value="EPS94620.1"/>
    <property type="molecule type" value="Genomic_DNA"/>
</dbReference>